<keyword evidence="4" id="KW-0238">DNA-binding</keyword>
<accession>A0A1C7PC56</accession>
<dbReference type="PATRIC" id="fig|1679444.3.peg.2796"/>
<evidence type="ECO:0000256" key="4">
    <source>
        <dbReference type="ARBA" id="ARBA00023125"/>
    </source>
</evidence>
<dbReference type="Gene3D" id="1.10.1740.10">
    <property type="match status" value="1"/>
</dbReference>
<evidence type="ECO:0000313" key="8">
    <source>
        <dbReference type="Proteomes" id="UP000176204"/>
    </source>
</evidence>
<dbReference type="EMBL" id="LT629973">
    <property type="protein sequence ID" value="SEH96347.1"/>
    <property type="molecule type" value="Genomic_DNA"/>
</dbReference>
<evidence type="ECO:0000259" key="6">
    <source>
        <dbReference type="Pfam" id="PF04542"/>
    </source>
</evidence>
<evidence type="ECO:0000256" key="2">
    <source>
        <dbReference type="ARBA" id="ARBA00023015"/>
    </source>
</evidence>
<dbReference type="GO" id="GO:0003677">
    <property type="term" value="F:DNA binding"/>
    <property type="evidence" value="ECO:0007669"/>
    <property type="project" value="UniProtKB-KW"/>
</dbReference>
<comment type="similarity">
    <text evidence="1">Belongs to the sigma-70 factor family. ECF subfamily.</text>
</comment>
<evidence type="ECO:0000256" key="3">
    <source>
        <dbReference type="ARBA" id="ARBA00023082"/>
    </source>
</evidence>
<dbReference type="InterPro" id="IPR039425">
    <property type="entry name" value="RNA_pol_sigma-70-like"/>
</dbReference>
<dbReference type="InterPro" id="IPR013324">
    <property type="entry name" value="RNA_pol_sigma_r3/r4-like"/>
</dbReference>
<protein>
    <submittedName>
        <fullName evidence="7">Rna polymerase sigma factor region 2</fullName>
    </submittedName>
</protein>
<sequence length="224" mass="26730">MFDDPDTEFEPPNEELEQYADRTRKSLIARLENWEDQRSWDEFYRTYWRLIYTVALKAGLREDEAWDVVQETILSIAKQSRKQMYDPTQGSFKMWLWNMTRWRINDQFRRRKKDTSMLLNNDMAGAEHPLEQIPDQSGENFEKVWDKEWQNNLMQAALARVKTKVSPKQYQIFDYNVLRGMSPAEIRKKLRISIAQVYLAKHRVGGVLKKELEYLKAQGEDPAS</sequence>
<dbReference type="Proteomes" id="UP000176204">
    <property type="component" value="Chromosome I"/>
</dbReference>
<dbReference type="PANTHER" id="PTHR43133">
    <property type="entry name" value="RNA POLYMERASE ECF-TYPE SIGMA FACTO"/>
    <property type="match status" value="1"/>
</dbReference>
<dbReference type="OrthoDB" id="9801359at2"/>
<keyword evidence="8" id="KW-1185">Reference proteome</keyword>
<dbReference type="InterPro" id="IPR013325">
    <property type="entry name" value="RNA_pol_sigma_r2"/>
</dbReference>
<reference evidence="8" key="1">
    <citation type="submission" date="2016-09" db="EMBL/GenBank/DDBJ databases">
        <authorList>
            <person name="Koehorst J."/>
        </authorList>
    </citation>
    <scope>NUCLEOTIDE SEQUENCE [LARGE SCALE GENOMIC DNA]</scope>
</reference>
<dbReference type="GO" id="GO:0006352">
    <property type="term" value="P:DNA-templated transcription initiation"/>
    <property type="evidence" value="ECO:0007669"/>
    <property type="project" value="InterPro"/>
</dbReference>
<dbReference type="InterPro" id="IPR007627">
    <property type="entry name" value="RNA_pol_sigma70_r2"/>
</dbReference>
<gene>
    <name evidence="7" type="ORF">PYTT_2128</name>
</gene>
<evidence type="ECO:0000313" key="7">
    <source>
        <dbReference type="EMBL" id="SEH96347.1"/>
    </source>
</evidence>
<feature type="domain" description="RNA polymerase sigma-70 region 2" evidence="6">
    <location>
        <begin position="43"/>
        <end position="113"/>
    </location>
</feature>
<keyword evidence="2" id="KW-0805">Transcription regulation</keyword>
<evidence type="ECO:0000256" key="1">
    <source>
        <dbReference type="ARBA" id="ARBA00010641"/>
    </source>
</evidence>
<organism evidence="7 8">
    <name type="scientific">Akkermansia glycaniphila</name>
    <dbReference type="NCBI Taxonomy" id="1679444"/>
    <lineage>
        <taxon>Bacteria</taxon>
        <taxon>Pseudomonadati</taxon>
        <taxon>Verrucomicrobiota</taxon>
        <taxon>Verrucomicrobiia</taxon>
        <taxon>Verrucomicrobiales</taxon>
        <taxon>Akkermansiaceae</taxon>
        <taxon>Akkermansia</taxon>
    </lineage>
</organism>
<name>A0A1C7PC56_9BACT</name>
<evidence type="ECO:0000256" key="5">
    <source>
        <dbReference type="ARBA" id="ARBA00023163"/>
    </source>
</evidence>
<dbReference type="RefSeq" id="WP_067775227.1">
    <property type="nucleotide sequence ID" value="NZ_JACVVN010000012.1"/>
</dbReference>
<dbReference type="Pfam" id="PF04542">
    <property type="entry name" value="Sigma70_r2"/>
    <property type="match status" value="1"/>
</dbReference>
<dbReference type="KEGG" id="agl:PYTT_2128"/>
<dbReference type="SUPFAM" id="SSF88659">
    <property type="entry name" value="Sigma3 and sigma4 domains of RNA polymerase sigma factors"/>
    <property type="match status" value="1"/>
</dbReference>
<dbReference type="SUPFAM" id="SSF88946">
    <property type="entry name" value="Sigma2 domain of RNA polymerase sigma factors"/>
    <property type="match status" value="1"/>
</dbReference>
<dbReference type="STRING" id="1679444.PYTT_2128"/>
<dbReference type="PANTHER" id="PTHR43133:SF8">
    <property type="entry name" value="RNA POLYMERASE SIGMA FACTOR HI_1459-RELATED"/>
    <property type="match status" value="1"/>
</dbReference>
<proteinExistence type="inferred from homology"/>
<keyword evidence="5" id="KW-0804">Transcription</keyword>
<dbReference type="GO" id="GO:0016987">
    <property type="term" value="F:sigma factor activity"/>
    <property type="evidence" value="ECO:0007669"/>
    <property type="project" value="UniProtKB-KW"/>
</dbReference>
<keyword evidence="3" id="KW-0731">Sigma factor</keyword>
<dbReference type="InterPro" id="IPR014284">
    <property type="entry name" value="RNA_pol_sigma-70_dom"/>
</dbReference>
<dbReference type="NCBIfam" id="TIGR02937">
    <property type="entry name" value="sigma70-ECF"/>
    <property type="match status" value="1"/>
</dbReference>
<dbReference type="AlphaFoldDB" id="A0A1C7PC56"/>